<keyword evidence="5 10" id="KW-0067">ATP-binding</keyword>
<evidence type="ECO:0000256" key="9">
    <source>
        <dbReference type="ARBA" id="ARBA00023316"/>
    </source>
</evidence>
<feature type="domain" description="Mur ligase N-terminal catalytic" evidence="12">
    <location>
        <begin position="27"/>
        <end position="76"/>
    </location>
</feature>
<evidence type="ECO:0000256" key="6">
    <source>
        <dbReference type="ARBA" id="ARBA00022960"/>
    </source>
</evidence>
<dbReference type="AlphaFoldDB" id="K1KFY0"/>
<dbReference type="NCBIfam" id="TIGR01143">
    <property type="entry name" value="murF"/>
    <property type="match status" value="1"/>
</dbReference>
<keyword evidence="7 10" id="KW-0573">Peptidoglycan synthesis</keyword>
<comment type="catalytic activity">
    <reaction evidence="10 11">
        <text>D-alanyl-D-alanine + UDP-N-acetyl-alpha-D-muramoyl-L-alanyl-gamma-D-glutamyl-meso-2,6-diaminopimelate + ATP = UDP-N-acetyl-alpha-D-muramoyl-L-alanyl-gamma-D-glutamyl-meso-2,6-diaminopimeloyl-D-alanyl-D-alanine + ADP + phosphate + H(+)</text>
        <dbReference type="Rhea" id="RHEA:28374"/>
        <dbReference type="ChEBI" id="CHEBI:15378"/>
        <dbReference type="ChEBI" id="CHEBI:30616"/>
        <dbReference type="ChEBI" id="CHEBI:43474"/>
        <dbReference type="ChEBI" id="CHEBI:57822"/>
        <dbReference type="ChEBI" id="CHEBI:61386"/>
        <dbReference type="ChEBI" id="CHEBI:83905"/>
        <dbReference type="ChEBI" id="CHEBI:456216"/>
        <dbReference type="EC" id="6.3.2.10"/>
    </reaction>
</comment>
<evidence type="ECO:0000256" key="2">
    <source>
        <dbReference type="ARBA" id="ARBA00022598"/>
    </source>
</evidence>
<dbReference type="Pfam" id="PF02875">
    <property type="entry name" value="Mur_ligase_C"/>
    <property type="match status" value="1"/>
</dbReference>
<dbReference type="EMBL" id="ADMG01000037">
    <property type="protein sequence ID" value="EKB30619.1"/>
    <property type="molecule type" value="Genomic_DNA"/>
</dbReference>
<dbReference type="InterPro" id="IPR051046">
    <property type="entry name" value="MurCDEF_CellWall_CoF430Synth"/>
</dbReference>
<dbReference type="SUPFAM" id="SSF53623">
    <property type="entry name" value="MurD-like peptide ligases, catalytic domain"/>
    <property type="match status" value="1"/>
</dbReference>
<accession>K1KFY0</accession>
<dbReference type="RefSeq" id="WP_005435983.1">
    <property type="nucleotide sequence ID" value="NZ_JH815518.1"/>
</dbReference>
<dbReference type="Pfam" id="PF08245">
    <property type="entry name" value="Mur_ligase_M"/>
    <property type="match status" value="1"/>
</dbReference>
<dbReference type="SUPFAM" id="SSF53244">
    <property type="entry name" value="MurD-like peptide ligases, peptide-binding domain"/>
    <property type="match status" value="1"/>
</dbReference>
<evidence type="ECO:0000259" key="12">
    <source>
        <dbReference type="Pfam" id="PF01225"/>
    </source>
</evidence>
<evidence type="ECO:0000313" key="16">
    <source>
        <dbReference type="Proteomes" id="UP000005835"/>
    </source>
</evidence>
<proteinExistence type="inferred from homology"/>
<dbReference type="InterPro" id="IPR000713">
    <property type="entry name" value="Mur_ligase_N"/>
</dbReference>
<dbReference type="OrthoDB" id="9800958at2"/>
<dbReference type="GO" id="GO:0008360">
    <property type="term" value="P:regulation of cell shape"/>
    <property type="evidence" value="ECO:0007669"/>
    <property type="project" value="UniProtKB-KW"/>
</dbReference>
<keyword evidence="9 10" id="KW-0961">Cell wall biogenesis/degradation</keyword>
<feature type="domain" description="Mur ligase central" evidence="14">
    <location>
        <begin position="107"/>
        <end position="297"/>
    </location>
</feature>
<feature type="domain" description="Mur ligase C-terminal" evidence="13">
    <location>
        <begin position="326"/>
        <end position="425"/>
    </location>
</feature>
<dbReference type="GO" id="GO:0009252">
    <property type="term" value="P:peptidoglycan biosynthetic process"/>
    <property type="evidence" value="ECO:0007669"/>
    <property type="project" value="UniProtKB-UniRule"/>
</dbReference>
<dbReference type="GO" id="GO:0051301">
    <property type="term" value="P:cell division"/>
    <property type="evidence" value="ECO:0007669"/>
    <property type="project" value="UniProtKB-KW"/>
</dbReference>
<evidence type="ECO:0000256" key="5">
    <source>
        <dbReference type="ARBA" id="ARBA00022840"/>
    </source>
</evidence>
<comment type="function">
    <text evidence="10 11">Involved in cell wall formation. Catalyzes the final step in the synthesis of UDP-N-acetylmuramoyl-pentapeptide, the precursor of murein.</text>
</comment>
<dbReference type="InterPro" id="IPR013221">
    <property type="entry name" value="Mur_ligase_cen"/>
</dbReference>
<keyword evidence="3 10" id="KW-0132">Cell division</keyword>
<evidence type="ECO:0000256" key="7">
    <source>
        <dbReference type="ARBA" id="ARBA00022984"/>
    </source>
</evidence>
<evidence type="ECO:0000259" key="14">
    <source>
        <dbReference type="Pfam" id="PF08245"/>
    </source>
</evidence>
<keyword evidence="16" id="KW-1185">Reference proteome</keyword>
<evidence type="ECO:0000256" key="10">
    <source>
        <dbReference type="HAMAP-Rule" id="MF_02019"/>
    </source>
</evidence>
<evidence type="ECO:0000256" key="4">
    <source>
        <dbReference type="ARBA" id="ARBA00022741"/>
    </source>
</evidence>
<organism evidence="15 16">
    <name type="scientific">Sutterella wadsworthensis 2_1_59BFAA</name>
    <dbReference type="NCBI Taxonomy" id="742823"/>
    <lineage>
        <taxon>Bacteria</taxon>
        <taxon>Pseudomonadati</taxon>
        <taxon>Pseudomonadota</taxon>
        <taxon>Betaproteobacteria</taxon>
        <taxon>Burkholderiales</taxon>
        <taxon>Sutterellaceae</taxon>
        <taxon>Sutterella</taxon>
    </lineage>
</organism>
<keyword evidence="6 10" id="KW-0133">Cell shape</keyword>
<keyword evidence="4 10" id="KW-0547">Nucleotide-binding</keyword>
<dbReference type="InterPro" id="IPR036615">
    <property type="entry name" value="Mur_ligase_C_dom_sf"/>
</dbReference>
<dbReference type="HOGENOM" id="CLU_031507_4_0_4"/>
<feature type="binding site" evidence="10">
    <location>
        <begin position="109"/>
        <end position="115"/>
    </location>
    <ligand>
        <name>ATP</name>
        <dbReference type="ChEBI" id="CHEBI:30616"/>
    </ligand>
</feature>
<comment type="pathway">
    <text evidence="10 11">Cell wall biogenesis; peptidoglycan biosynthesis.</text>
</comment>
<comment type="subcellular location">
    <subcellularLocation>
        <location evidence="10 11">Cytoplasm</location>
    </subcellularLocation>
</comment>
<name>K1KFY0_9BURK</name>
<dbReference type="HAMAP" id="MF_02019">
    <property type="entry name" value="MurF"/>
    <property type="match status" value="1"/>
</dbReference>
<evidence type="ECO:0000313" key="15">
    <source>
        <dbReference type="EMBL" id="EKB30619.1"/>
    </source>
</evidence>
<dbReference type="UniPathway" id="UPA00219"/>
<dbReference type="InterPro" id="IPR036565">
    <property type="entry name" value="Mur-like_cat_sf"/>
</dbReference>
<keyword evidence="8 10" id="KW-0131">Cell cycle</keyword>
<evidence type="ECO:0000259" key="13">
    <source>
        <dbReference type="Pfam" id="PF02875"/>
    </source>
</evidence>
<gene>
    <name evidence="10" type="primary">murF</name>
    <name evidence="15" type="ORF">HMPREF9465_01666</name>
</gene>
<dbReference type="GO" id="GO:0008766">
    <property type="term" value="F:UDP-N-acetylmuramoylalanyl-D-glutamyl-2,6-diaminopimelate-D-alanyl-D-alanine ligase activity"/>
    <property type="evidence" value="ECO:0007669"/>
    <property type="project" value="RHEA"/>
</dbReference>
<reference evidence="15 16" key="1">
    <citation type="submission" date="2012-05" db="EMBL/GenBank/DDBJ databases">
        <title>The Genome Sequence of Sutterella wadsworthensis 2_1_59BFAA.</title>
        <authorList>
            <consortium name="The Broad Institute Genome Sequencing Platform"/>
            <person name="Earl A."/>
            <person name="Ward D."/>
            <person name="Feldgarden M."/>
            <person name="Gevers D."/>
            <person name="Daigneault M."/>
            <person name="Strauss J."/>
            <person name="Allen-Vercoe E."/>
            <person name="Walker B."/>
            <person name="Young S.K."/>
            <person name="Zeng Q."/>
            <person name="Gargeya S."/>
            <person name="Fitzgerald M."/>
            <person name="Haas B."/>
            <person name="Abouelleil A."/>
            <person name="Alvarado L."/>
            <person name="Arachchi H.M."/>
            <person name="Berlin A.M."/>
            <person name="Chapman S.B."/>
            <person name="Goldberg J."/>
            <person name="Griggs A."/>
            <person name="Gujja S."/>
            <person name="Hansen M."/>
            <person name="Howarth C."/>
            <person name="Imamovic A."/>
            <person name="Larimer J."/>
            <person name="McCowen C."/>
            <person name="Montmayeur A."/>
            <person name="Murphy C."/>
            <person name="Neiman D."/>
            <person name="Pearson M."/>
            <person name="Priest M."/>
            <person name="Roberts A."/>
            <person name="Saif S."/>
            <person name="Shea T."/>
            <person name="Sisk P."/>
            <person name="Sykes S."/>
            <person name="Wortman J."/>
            <person name="Nusbaum C."/>
            <person name="Birren B."/>
        </authorList>
    </citation>
    <scope>NUCLEOTIDE SEQUENCE [LARGE SCALE GENOMIC DNA]</scope>
    <source>
        <strain evidence="15 16">2_1_59BFAA</strain>
    </source>
</reference>
<dbReference type="Pfam" id="PF01225">
    <property type="entry name" value="Mur_ligase"/>
    <property type="match status" value="1"/>
</dbReference>
<dbReference type="PANTHER" id="PTHR43024:SF1">
    <property type="entry name" value="UDP-N-ACETYLMURAMOYL-TRIPEPTIDE--D-ALANYL-D-ALANINE LIGASE"/>
    <property type="match status" value="1"/>
</dbReference>
<dbReference type="EC" id="6.3.2.10" evidence="10 11"/>
<protein>
    <recommendedName>
        <fullName evidence="10 11">UDP-N-acetylmuramoyl-tripeptide--D-alanyl-D-alanine ligase</fullName>
        <ecNumber evidence="10 11">6.3.2.10</ecNumber>
    </recommendedName>
    <alternativeName>
        <fullName evidence="10">D-alanyl-D-alanine-adding enzyme</fullName>
    </alternativeName>
</protein>
<dbReference type="GO" id="GO:0005524">
    <property type="term" value="F:ATP binding"/>
    <property type="evidence" value="ECO:0007669"/>
    <property type="project" value="UniProtKB-UniRule"/>
</dbReference>
<dbReference type="STRING" id="742823.HMPREF9465_01666"/>
<dbReference type="PANTHER" id="PTHR43024">
    <property type="entry name" value="UDP-N-ACETYLMURAMOYL-TRIPEPTIDE--D-ALANYL-D-ALANINE LIGASE"/>
    <property type="match status" value="1"/>
</dbReference>
<dbReference type="Gene3D" id="3.90.190.20">
    <property type="entry name" value="Mur ligase, C-terminal domain"/>
    <property type="match status" value="1"/>
</dbReference>
<dbReference type="InterPro" id="IPR005863">
    <property type="entry name" value="UDP-N-AcMur_synth"/>
</dbReference>
<dbReference type="SUPFAM" id="SSF63418">
    <property type="entry name" value="MurE/MurF N-terminal domain"/>
    <property type="match status" value="1"/>
</dbReference>
<dbReference type="Gene3D" id="3.40.1190.10">
    <property type="entry name" value="Mur-like, catalytic domain"/>
    <property type="match status" value="1"/>
</dbReference>
<sequence>MECLQQLLEALEPVVVAAAGDFSQSYEGFSTDTRTVKAGNVFVALSGERFDGHDFVVGAAEAGAVCAIVERKVDAAITQIVVTDSGLAFGLAAKAWRGRFALPLAVVAGSNGKTTTTQMLASILLVRWGAERMCATEGNFNNEVGVPKMLLKLAFEHRGAVIECGMNHRGEMARLADWTRPTVALLTNAQREHQEFLRGVEETARENGLVIAALPESGTAVYPADDACADIWADLALARGVDELTYSTDPDVEADVMGRVENGELVISTDEGDVVRTKLRITGSHNVHNATGAAAAAFAMGIGPEAVAAGLGAFEPVPGRGTRFVGKHLVVIDEAYNANPDSVRAAMNVLAGEAGPRTFILGDMGEIGDSAEEAHREAGEYARSLGIDALYACGPLSRHAAEAFGEGGRWFETRDALIEALKGLRGTATVKASHFMGFAAVVRALQDNEE</sequence>
<dbReference type="GO" id="GO:0071555">
    <property type="term" value="P:cell wall organization"/>
    <property type="evidence" value="ECO:0007669"/>
    <property type="project" value="UniProtKB-KW"/>
</dbReference>
<dbReference type="PATRIC" id="fig|742823.3.peg.1661"/>
<comment type="caution">
    <text evidence="15">The sequence shown here is derived from an EMBL/GenBank/DDBJ whole genome shotgun (WGS) entry which is preliminary data.</text>
</comment>
<keyword evidence="1 10" id="KW-0963">Cytoplasm</keyword>
<evidence type="ECO:0000256" key="3">
    <source>
        <dbReference type="ARBA" id="ARBA00022618"/>
    </source>
</evidence>
<keyword evidence="2 10" id="KW-0436">Ligase</keyword>
<evidence type="ECO:0000256" key="8">
    <source>
        <dbReference type="ARBA" id="ARBA00023306"/>
    </source>
</evidence>
<evidence type="ECO:0000256" key="11">
    <source>
        <dbReference type="RuleBase" id="RU004136"/>
    </source>
</evidence>
<dbReference type="InterPro" id="IPR035911">
    <property type="entry name" value="MurE/MurF_N"/>
</dbReference>
<comment type="similarity">
    <text evidence="10">Belongs to the MurCDEF family. MurF subfamily.</text>
</comment>
<evidence type="ECO:0000256" key="1">
    <source>
        <dbReference type="ARBA" id="ARBA00022490"/>
    </source>
</evidence>
<dbReference type="Gene3D" id="3.40.1390.10">
    <property type="entry name" value="MurE/MurF, N-terminal domain"/>
    <property type="match status" value="1"/>
</dbReference>
<dbReference type="GO" id="GO:0005737">
    <property type="term" value="C:cytoplasm"/>
    <property type="evidence" value="ECO:0007669"/>
    <property type="project" value="UniProtKB-SubCell"/>
</dbReference>
<dbReference type="InterPro" id="IPR004101">
    <property type="entry name" value="Mur_ligase_C"/>
</dbReference>
<dbReference type="Proteomes" id="UP000005835">
    <property type="component" value="Unassembled WGS sequence"/>
</dbReference>
<dbReference type="GO" id="GO:0047480">
    <property type="term" value="F:UDP-N-acetylmuramoyl-tripeptide-D-alanyl-D-alanine ligase activity"/>
    <property type="evidence" value="ECO:0007669"/>
    <property type="project" value="UniProtKB-UniRule"/>
</dbReference>
<dbReference type="eggNOG" id="COG0770">
    <property type="taxonomic scope" value="Bacteria"/>
</dbReference>